<protein>
    <submittedName>
        <fullName evidence="2">Uncharacterized protein</fullName>
    </submittedName>
</protein>
<proteinExistence type="predicted"/>
<dbReference type="EMBL" id="JACGWS010000017">
    <property type="protein sequence ID" value="MBC8757143.1"/>
    <property type="molecule type" value="Genomic_DNA"/>
</dbReference>
<feature type="transmembrane region" description="Helical" evidence="1">
    <location>
        <begin position="32"/>
        <end position="57"/>
    </location>
</feature>
<organism evidence="2 3">
    <name type="scientific">Kordia aestuariivivens</name>
    <dbReference type="NCBI Taxonomy" id="2759037"/>
    <lineage>
        <taxon>Bacteria</taxon>
        <taxon>Pseudomonadati</taxon>
        <taxon>Bacteroidota</taxon>
        <taxon>Flavobacteriia</taxon>
        <taxon>Flavobacteriales</taxon>
        <taxon>Flavobacteriaceae</taxon>
        <taxon>Kordia</taxon>
    </lineage>
</organism>
<keyword evidence="1" id="KW-0812">Transmembrane</keyword>
<evidence type="ECO:0000313" key="2">
    <source>
        <dbReference type="EMBL" id="MBC8757143.1"/>
    </source>
</evidence>
<name>A0ABR7QF71_9FLAO</name>
<evidence type="ECO:0000256" key="1">
    <source>
        <dbReference type="SAM" id="Phobius"/>
    </source>
</evidence>
<reference evidence="2 3" key="1">
    <citation type="submission" date="2020-07" db="EMBL/GenBank/DDBJ databases">
        <title>Description of Kordia aestuariivivens sp. nov., isolated from a tidal flat.</title>
        <authorList>
            <person name="Park S."/>
            <person name="Yoon J.-H."/>
        </authorList>
    </citation>
    <scope>NUCLEOTIDE SEQUENCE [LARGE SCALE GENOMIC DNA]</scope>
    <source>
        <strain evidence="2 3">YSTF-M3</strain>
    </source>
</reference>
<accession>A0ABR7QF71</accession>
<keyword evidence="3" id="KW-1185">Reference proteome</keyword>
<dbReference type="Proteomes" id="UP000619238">
    <property type="component" value="Unassembled WGS sequence"/>
</dbReference>
<keyword evidence="1" id="KW-0472">Membrane</keyword>
<dbReference type="RefSeq" id="WP_187564187.1">
    <property type="nucleotide sequence ID" value="NZ_JACGWS010000017.1"/>
</dbReference>
<comment type="caution">
    <text evidence="2">The sequence shown here is derived from an EMBL/GenBank/DDBJ whole genome shotgun (WGS) entry which is preliminary data.</text>
</comment>
<gene>
    <name evidence="2" type="ORF">H2O64_20910</name>
</gene>
<evidence type="ECO:0000313" key="3">
    <source>
        <dbReference type="Proteomes" id="UP000619238"/>
    </source>
</evidence>
<sequence>MSKKRLIGDIKEGKAALPFKNKEMIQKKHLQFFAGFVVGFVVAVLLMMIFIISWIYYLK</sequence>
<keyword evidence="1" id="KW-1133">Transmembrane helix</keyword>